<dbReference type="InterPro" id="IPR013762">
    <property type="entry name" value="Integrase-like_cat_sf"/>
</dbReference>
<dbReference type="SUPFAM" id="SSF56349">
    <property type="entry name" value="DNA breaking-rejoining enzymes"/>
    <property type="match status" value="1"/>
</dbReference>
<dbReference type="InterPro" id="IPR050090">
    <property type="entry name" value="Tyrosine_recombinase_XerCD"/>
</dbReference>
<accession>A0ABQ0B2A3</accession>
<evidence type="ECO:0000256" key="2">
    <source>
        <dbReference type="ARBA" id="ARBA00023172"/>
    </source>
</evidence>
<proteinExistence type="predicted"/>
<evidence type="ECO:0000256" key="1">
    <source>
        <dbReference type="ARBA" id="ARBA00023125"/>
    </source>
</evidence>
<dbReference type="Proteomes" id="UP001600894">
    <property type="component" value="Unassembled WGS sequence"/>
</dbReference>
<feature type="domain" description="Tyr recombinase" evidence="3">
    <location>
        <begin position="121"/>
        <end position="295"/>
    </location>
</feature>
<reference evidence="4 5" key="1">
    <citation type="submission" date="2024-04" db="EMBL/GenBank/DDBJ databases">
        <title>Defined microbial consortia suppress multidrug-resistant proinflammatory Enterobacteriaceae via ecological control.</title>
        <authorList>
            <person name="Furuichi M."/>
            <person name="Kawaguchi T."/>
            <person name="Pust M."/>
            <person name="Yasuma K."/>
            <person name="Plichta D."/>
            <person name="Hasegawa N."/>
            <person name="Ohya T."/>
            <person name="Bhattarai S."/>
            <person name="Sasajima S."/>
            <person name="Aoto Y."/>
            <person name="Tuganbaev T."/>
            <person name="Yaginuma M."/>
            <person name="Ueda M."/>
            <person name="Okahashi N."/>
            <person name="Amafuji K."/>
            <person name="Kiridooshi Y."/>
            <person name="Sugita K."/>
            <person name="Strazar M."/>
            <person name="Skelly A."/>
            <person name="Suda W."/>
            <person name="Hattori M."/>
            <person name="Nakamoto N."/>
            <person name="Caballero S."/>
            <person name="Norman J."/>
            <person name="Olle B."/>
            <person name="Tanoue T."/>
            <person name="Arita M."/>
            <person name="Bucci V."/>
            <person name="Atarashi K."/>
            <person name="Xavier R."/>
            <person name="Honda K."/>
        </authorList>
    </citation>
    <scope>NUCLEOTIDE SEQUENCE [LARGE SCALE GENOMIC DNA]</scope>
    <source>
        <strain evidence="5">f13</strain>
    </source>
</reference>
<evidence type="ECO:0000313" key="5">
    <source>
        <dbReference type="Proteomes" id="UP001600894"/>
    </source>
</evidence>
<dbReference type="InterPro" id="IPR011010">
    <property type="entry name" value="DNA_brk_join_enz"/>
</dbReference>
<dbReference type="Gene3D" id="1.10.150.130">
    <property type="match status" value="1"/>
</dbReference>
<dbReference type="Pfam" id="PF00589">
    <property type="entry name" value="Phage_integrase"/>
    <property type="match status" value="1"/>
</dbReference>
<sequence length="300" mass="34831">MKNTDEKTISAVQELEWFREVLLGKGASENTVRVYLASVRRFYESHEEVTVEALQAYKKELLKECRPSTVNTRIYGMNQYVKALRHCRKECQETVFDPPNAACTVPADFKLPAVKSQQKPFLNNVISKRDYEKLKRGLRKDQDLFWYFVVRFLGATGARVSELVQIKAEHIAVGCMDLYSKGGKIRRIYFPETLCKEMAAWLNQRGMVSGYVFTNRRGKPISPRGISAQLKVLAKRYRIRPETVYPHSFRHRYAKNFLSRFNDISLLADLMGHDSIETTRVYLTRSSQEQQAVIDRVVTW</sequence>
<keyword evidence="5" id="KW-1185">Reference proteome</keyword>
<dbReference type="PROSITE" id="PS51898">
    <property type="entry name" value="TYR_RECOMBINASE"/>
    <property type="match status" value="1"/>
</dbReference>
<dbReference type="RefSeq" id="WP_176254996.1">
    <property type="nucleotide sequence ID" value="NZ_BAABXL010000001.1"/>
</dbReference>
<keyword evidence="2" id="KW-0233">DNA recombination</keyword>
<dbReference type="Gene3D" id="1.10.443.10">
    <property type="entry name" value="Intergrase catalytic core"/>
    <property type="match status" value="1"/>
</dbReference>
<dbReference type="InterPro" id="IPR002104">
    <property type="entry name" value="Integrase_catalytic"/>
</dbReference>
<organism evidence="4 5">
    <name type="scientific">Enterocloster alcoholdehydrogenati</name>
    <dbReference type="NCBI Taxonomy" id="2547410"/>
    <lineage>
        <taxon>Bacteria</taxon>
        <taxon>Bacillati</taxon>
        <taxon>Bacillota</taxon>
        <taxon>Clostridia</taxon>
        <taxon>Lachnospirales</taxon>
        <taxon>Lachnospiraceae</taxon>
        <taxon>Enterocloster</taxon>
    </lineage>
</organism>
<name>A0ABQ0B2A3_9FIRM</name>
<dbReference type="PANTHER" id="PTHR30349:SF89">
    <property type="entry name" value="INTEGRASE_RECOMBINASE"/>
    <property type="match status" value="1"/>
</dbReference>
<dbReference type="PANTHER" id="PTHR30349">
    <property type="entry name" value="PHAGE INTEGRASE-RELATED"/>
    <property type="match status" value="1"/>
</dbReference>
<gene>
    <name evidence="4" type="ORF">F130042H8_34610</name>
</gene>
<dbReference type="EMBL" id="BAABXL010000001">
    <property type="protein sequence ID" value="GAA6270401.1"/>
    <property type="molecule type" value="Genomic_DNA"/>
</dbReference>
<evidence type="ECO:0000313" key="4">
    <source>
        <dbReference type="EMBL" id="GAA6270401.1"/>
    </source>
</evidence>
<protein>
    <submittedName>
        <fullName evidence="4">Tyrosine-type recombinase/integrase</fullName>
    </submittedName>
</protein>
<dbReference type="InterPro" id="IPR010998">
    <property type="entry name" value="Integrase_recombinase_N"/>
</dbReference>
<comment type="caution">
    <text evidence="4">The sequence shown here is derived from an EMBL/GenBank/DDBJ whole genome shotgun (WGS) entry which is preliminary data.</text>
</comment>
<keyword evidence="1" id="KW-0238">DNA-binding</keyword>
<evidence type="ECO:0000259" key="3">
    <source>
        <dbReference type="PROSITE" id="PS51898"/>
    </source>
</evidence>